<evidence type="ECO:0000313" key="3">
    <source>
        <dbReference type="EMBL" id="TWU10908.1"/>
    </source>
</evidence>
<evidence type="ECO:0000256" key="2">
    <source>
        <dbReference type="SAM" id="MobiDB-lite"/>
    </source>
</evidence>
<comment type="caution">
    <text evidence="3">The sequence shown here is derived from an EMBL/GenBank/DDBJ whole genome shotgun (WGS) entry which is preliminary data.</text>
</comment>
<name>A0A5C6BFS4_9BACT</name>
<dbReference type="Pfam" id="PF13738">
    <property type="entry name" value="Pyr_redox_3"/>
    <property type="match status" value="1"/>
</dbReference>
<evidence type="ECO:0000313" key="4">
    <source>
        <dbReference type="Proteomes" id="UP000319908"/>
    </source>
</evidence>
<dbReference type="Gene3D" id="3.50.50.60">
    <property type="entry name" value="FAD/NAD(P)-binding domain"/>
    <property type="match status" value="2"/>
</dbReference>
<gene>
    <name evidence="3" type="primary">pamO</name>
    <name evidence="3" type="ORF">Poly21_48140</name>
</gene>
<dbReference type="PANTHER" id="PTHR43539">
    <property type="entry name" value="FLAVIN-BINDING MONOOXYGENASE-LIKE PROTEIN (AFU_ORTHOLOGUE AFUA_4G09220)"/>
    <property type="match status" value="1"/>
</dbReference>
<dbReference type="PANTHER" id="PTHR43539:SF23">
    <property type="entry name" value="FAD-DEPENDENT OXIDOREDUCTASE DOMAIN-CONTAINING PROTEIN 2"/>
    <property type="match status" value="1"/>
</dbReference>
<dbReference type="Proteomes" id="UP000319908">
    <property type="component" value="Unassembled WGS sequence"/>
</dbReference>
<dbReference type="RefSeq" id="WP_146409264.1">
    <property type="nucleotide sequence ID" value="NZ_SJPU01000003.1"/>
</dbReference>
<dbReference type="AlphaFoldDB" id="A0A5C6BFS4"/>
<dbReference type="InterPro" id="IPR036188">
    <property type="entry name" value="FAD/NAD-bd_sf"/>
</dbReference>
<dbReference type="EMBL" id="SJPU01000003">
    <property type="protein sequence ID" value="TWU10908.1"/>
    <property type="molecule type" value="Genomic_DNA"/>
</dbReference>
<dbReference type="GO" id="GO:0036503">
    <property type="term" value="P:ERAD pathway"/>
    <property type="evidence" value="ECO:0007669"/>
    <property type="project" value="TreeGrafter"/>
</dbReference>
<keyword evidence="1 3" id="KW-0560">Oxidoreductase</keyword>
<feature type="region of interest" description="Disordered" evidence="2">
    <location>
        <begin position="547"/>
        <end position="586"/>
    </location>
</feature>
<proteinExistence type="predicted"/>
<dbReference type="InterPro" id="IPR050982">
    <property type="entry name" value="Auxin_biosynth/cation_transpt"/>
</dbReference>
<reference evidence="3 4" key="1">
    <citation type="journal article" date="2020" name="Antonie Van Leeuwenhoek">
        <title>Rhodopirellula heiligendammensis sp. nov., Rhodopirellula pilleata sp. nov., and Rhodopirellula solitaria sp. nov. isolated from natural or artificial marine surfaces in Northern Germany and California, USA, and emended description of the genus Rhodopirellula.</title>
        <authorList>
            <person name="Kallscheuer N."/>
            <person name="Wiegand S."/>
            <person name="Jogler M."/>
            <person name="Boedeker C."/>
            <person name="Peeters S.H."/>
            <person name="Rast P."/>
            <person name="Heuer A."/>
            <person name="Jetten M.S.M."/>
            <person name="Rohde M."/>
            <person name="Jogler C."/>
        </authorList>
    </citation>
    <scope>NUCLEOTIDE SEQUENCE [LARGE SCALE GENOMIC DNA]</scope>
    <source>
        <strain evidence="3 4">Poly21</strain>
    </source>
</reference>
<dbReference type="SUPFAM" id="SSF51905">
    <property type="entry name" value="FAD/NAD(P)-binding domain"/>
    <property type="match status" value="1"/>
</dbReference>
<protein>
    <submittedName>
        <fullName evidence="3">Phenylacetone monooxygenase</fullName>
        <ecNumber evidence="3">1.14.13.92</ecNumber>
    </submittedName>
</protein>
<organism evidence="3 4">
    <name type="scientific">Allorhodopirellula heiligendammensis</name>
    <dbReference type="NCBI Taxonomy" id="2714739"/>
    <lineage>
        <taxon>Bacteria</taxon>
        <taxon>Pseudomonadati</taxon>
        <taxon>Planctomycetota</taxon>
        <taxon>Planctomycetia</taxon>
        <taxon>Pirellulales</taxon>
        <taxon>Pirellulaceae</taxon>
        <taxon>Allorhodopirellula</taxon>
    </lineage>
</organism>
<evidence type="ECO:0000256" key="1">
    <source>
        <dbReference type="ARBA" id="ARBA00023002"/>
    </source>
</evidence>
<dbReference type="PRINTS" id="PR00469">
    <property type="entry name" value="PNDRDTASEII"/>
</dbReference>
<keyword evidence="4" id="KW-1185">Reference proteome</keyword>
<dbReference type="EC" id="1.14.13.92" evidence="3"/>
<dbReference type="OrthoDB" id="9778740at2"/>
<accession>A0A5C6BFS4</accession>
<sequence>MITQNQEREIDFLVIGAGPAGVQLGYFLKKAGYDYLILEANDRPGTFLEKYPRHGKLLSINKIHTGYTDRASQLRYDWNSLLCDDDEMAFTKYSKEYFPSTLDYARYTRDFAERYDLDIQFNTRVESVEKACGDDEGYVLRDHHGTIYRVRCLVVAVGVQKPYIPEIPGIELTENYMDMSLDPDDYAGQRVLILGKGNSAFETADHLTAATRVTHLCSPSPIKMAWQTHFFGHLRAINNSFLDTYILKGQNSVLDATVDSIQKVDGEYHVEITFSHAEGQRASLAYDRVLCCTGFRWDPTFFADDCRPDMGCEDRLPAMTSAWESTNLPGVFYAGTITQIRDLKKTMSSVLHGFRFNTAALFNIIAERYMGAPLPADHFSATAEEIADKITAQVSSAAGLMHQPGFLGDCLVVDDETGEARYHENLAVDYILDSDLSGNAHYYIVTMEYGEFDGDIFNKHRVPDAAKGYDDAYLHPRIRRMCRGRLLAEHHISESLENDWRVGEHPGERPLIRAIDFIGQADPTDYQRTHRDQLLCFLNQQLAVGSPSPNELSDSAECTSRSPNAPTTMPTSIHSTGNTCPISRNG</sequence>
<dbReference type="GO" id="GO:0050660">
    <property type="term" value="F:flavin adenine dinucleotide binding"/>
    <property type="evidence" value="ECO:0007669"/>
    <property type="project" value="TreeGrafter"/>
</dbReference>
<dbReference type="PRINTS" id="PR00368">
    <property type="entry name" value="FADPNR"/>
</dbReference>
<dbReference type="GO" id="GO:0033776">
    <property type="term" value="F:phenylacetone monooxygenase activity"/>
    <property type="evidence" value="ECO:0007669"/>
    <property type="project" value="UniProtKB-EC"/>
</dbReference>
<keyword evidence="3" id="KW-0503">Monooxygenase</keyword>